<dbReference type="EMBL" id="UOEF01000355">
    <property type="protein sequence ID" value="VAW02726.1"/>
    <property type="molecule type" value="Genomic_DNA"/>
</dbReference>
<dbReference type="InterPro" id="IPR001129">
    <property type="entry name" value="Membr-assoc_MAPEG"/>
</dbReference>
<evidence type="ECO:0000256" key="4">
    <source>
        <dbReference type="ARBA" id="ARBA00023136"/>
    </source>
</evidence>
<evidence type="ECO:0000256" key="3">
    <source>
        <dbReference type="ARBA" id="ARBA00022989"/>
    </source>
</evidence>
<evidence type="ECO:0000313" key="6">
    <source>
        <dbReference type="EMBL" id="VAW02726.1"/>
    </source>
</evidence>
<evidence type="ECO:0008006" key="7">
    <source>
        <dbReference type="Google" id="ProtNLM"/>
    </source>
</evidence>
<feature type="transmembrane region" description="Helical" evidence="5">
    <location>
        <begin position="80"/>
        <end position="98"/>
    </location>
</feature>
<dbReference type="AlphaFoldDB" id="A0A3B0T720"/>
<dbReference type="InterPro" id="IPR023352">
    <property type="entry name" value="MAPEG-like_dom_sf"/>
</dbReference>
<keyword evidence="2 5" id="KW-0812">Transmembrane</keyword>
<evidence type="ECO:0000256" key="1">
    <source>
        <dbReference type="ARBA" id="ARBA00004370"/>
    </source>
</evidence>
<comment type="subcellular location">
    <subcellularLocation>
        <location evidence="1">Membrane</location>
    </subcellularLocation>
</comment>
<evidence type="ECO:0000256" key="5">
    <source>
        <dbReference type="SAM" id="Phobius"/>
    </source>
</evidence>
<protein>
    <recommendedName>
        <fullName evidence="7">MAPEG family protein</fullName>
    </recommendedName>
</protein>
<organism evidence="6">
    <name type="scientific">hydrothermal vent metagenome</name>
    <dbReference type="NCBI Taxonomy" id="652676"/>
    <lineage>
        <taxon>unclassified sequences</taxon>
        <taxon>metagenomes</taxon>
        <taxon>ecological metagenomes</taxon>
    </lineage>
</organism>
<dbReference type="Gene3D" id="1.20.120.550">
    <property type="entry name" value="Membrane associated eicosanoid/glutathione metabolism-like domain"/>
    <property type="match status" value="1"/>
</dbReference>
<evidence type="ECO:0000256" key="2">
    <source>
        <dbReference type="ARBA" id="ARBA00022692"/>
    </source>
</evidence>
<keyword evidence="4 5" id="KW-0472">Membrane</keyword>
<accession>A0A3B0T720</accession>
<sequence length="139" mass="14580">MTIPIYAAATGAIMIILQGLLMVTVGAYRARSGINLGIGDDPVLERKIRRHGNLAENAALFVVVLALAEMTIVPNHIVKILAIIFIVARFSHAIALSTEAGSQGSDGGKFFVVARVIGVFGSLISFLALGGYILYGLVG</sequence>
<dbReference type="Pfam" id="PF01124">
    <property type="entry name" value="MAPEG"/>
    <property type="match status" value="1"/>
</dbReference>
<gene>
    <name evidence="6" type="ORF">MNBD_ALPHA04-2188</name>
</gene>
<keyword evidence="3 5" id="KW-1133">Transmembrane helix</keyword>
<name>A0A3B0T720_9ZZZZ</name>
<proteinExistence type="predicted"/>
<dbReference type="SUPFAM" id="SSF161084">
    <property type="entry name" value="MAPEG domain-like"/>
    <property type="match status" value="1"/>
</dbReference>
<feature type="transmembrane region" description="Helical" evidence="5">
    <location>
        <begin position="110"/>
        <end position="135"/>
    </location>
</feature>
<dbReference type="GO" id="GO:0016020">
    <property type="term" value="C:membrane"/>
    <property type="evidence" value="ECO:0007669"/>
    <property type="project" value="UniProtKB-SubCell"/>
</dbReference>
<feature type="transmembrane region" description="Helical" evidence="5">
    <location>
        <begin position="6"/>
        <end position="28"/>
    </location>
</feature>
<reference evidence="6" key="1">
    <citation type="submission" date="2018-06" db="EMBL/GenBank/DDBJ databases">
        <authorList>
            <person name="Zhirakovskaya E."/>
        </authorList>
    </citation>
    <scope>NUCLEOTIDE SEQUENCE</scope>
</reference>